<comment type="pathway">
    <text evidence="6">Amino-acid biosynthesis; L-methionine biosynthesis via de novo pathway; L-cystathionine from O-succinyl-L-homoserine: step 1/1.</text>
</comment>
<dbReference type="Proteomes" id="UP000077266">
    <property type="component" value="Unassembled WGS sequence"/>
</dbReference>
<evidence type="ECO:0000256" key="6">
    <source>
        <dbReference type="ARBA" id="ARBA00060510"/>
    </source>
</evidence>
<dbReference type="Gene3D" id="3.90.1150.10">
    <property type="entry name" value="Aspartate Aminotransferase, domain 1"/>
    <property type="match status" value="1"/>
</dbReference>
<accession>A0A165HYM7</accession>
<evidence type="ECO:0000256" key="10">
    <source>
        <dbReference type="SAM" id="MobiDB-lite"/>
    </source>
</evidence>
<feature type="region of interest" description="Disordered" evidence="10">
    <location>
        <begin position="151"/>
        <end position="189"/>
    </location>
</feature>
<organism evidence="11 12">
    <name type="scientific">Exidia glandulosa HHB12029</name>
    <dbReference type="NCBI Taxonomy" id="1314781"/>
    <lineage>
        <taxon>Eukaryota</taxon>
        <taxon>Fungi</taxon>
        <taxon>Dikarya</taxon>
        <taxon>Basidiomycota</taxon>
        <taxon>Agaricomycotina</taxon>
        <taxon>Agaricomycetes</taxon>
        <taxon>Auriculariales</taxon>
        <taxon>Exidiaceae</taxon>
        <taxon>Exidia</taxon>
    </lineage>
</organism>
<dbReference type="EC" id="2.5.1.48" evidence="7"/>
<dbReference type="InterPro" id="IPR015421">
    <property type="entry name" value="PyrdxlP-dep_Trfase_major"/>
</dbReference>
<dbReference type="AlphaFoldDB" id="A0A165HYM7"/>
<dbReference type="InParanoid" id="A0A165HYM7"/>
<dbReference type="OrthoDB" id="10047078at2759"/>
<comment type="cofactor">
    <cofactor evidence="1 9">
        <name>pyridoxal 5'-phosphate</name>
        <dbReference type="ChEBI" id="CHEBI:597326"/>
    </cofactor>
</comment>
<evidence type="ECO:0000256" key="8">
    <source>
        <dbReference type="ARBA" id="ARBA00083849"/>
    </source>
</evidence>
<dbReference type="GO" id="GO:0019346">
    <property type="term" value="P:transsulfuration"/>
    <property type="evidence" value="ECO:0007669"/>
    <property type="project" value="InterPro"/>
</dbReference>
<dbReference type="PANTHER" id="PTHR42699">
    <property type="match status" value="1"/>
</dbReference>
<reference evidence="11 12" key="1">
    <citation type="journal article" date="2016" name="Mol. Biol. Evol.">
        <title>Comparative Genomics of Early-Diverging Mushroom-Forming Fungi Provides Insights into the Origins of Lignocellulose Decay Capabilities.</title>
        <authorList>
            <person name="Nagy L.G."/>
            <person name="Riley R."/>
            <person name="Tritt A."/>
            <person name="Adam C."/>
            <person name="Daum C."/>
            <person name="Floudas D."/>
            <person name="Sun H."/>
            <person name="Yadav J.S."/>
            <person name="Pangilinan J."/>
            <person name="Larsson K.H."/>
            <person name="Matsuura K."/>
            <person name="Barry K."/>
            <person name="Labutti K."/>
            <person name="Kuo R."/>
            <person name="Ohm R.A."/>
            <person name="Bhattacharya S.S."/>
            <person name="Shirouzu T."/>
            <person name="Yoshinaga Y."/>
            <person name="Martin F.M."/>
            <person name="Grigoriev I.V."/>
            <person name="Hibbett D.S."/>
        </authorList>
    </citation>
    <scope>NUCLEOTIDE SEQUENCE [LARGE SCALE GENOMIC DNA]</scope>
    <source>
        <strain evidence="11 12">HHB12029</strain>
    </source>
</reference>
<dbReference type="GO" id="GO:0003962">
    <property type="term" value="F:cystathionine gamma-synthase activity"/>
    <property type="evidence" value="ECO:0007669"/>
    <property type="project" value="UniProtKB-EC"/>
</dbReference>
<dbReference type="InterPro" id="IPR015422">
    <property type="entry name" value="PyrdxlP-dep_Trfase_small"/>
</dbReference>
<dbReference type="Pfam" id="PF01053">
    <property type="entry name" value="Cys_Met_Meta_PP"/>
    <property type="match status" value="1"/>
</dbReference>
<dbReference type="GO" id="GO:0030170">
    <property type="term" value="F:pyridoxal phosphate binding"/>
    <property type="evidence" value="ECO:0007669"/>
    <property type="project" value="InterPro"/>
</dbReference>
<evidence type="ECO:0000256" key="7">
    <source>
        <dbReference type="ARBA" id="ARBA00066530"/>
    </source>
</evidence>
<comment type="similarity">
    <text evidence="9">Belongs to the trans-sulfuration enzymes family.</text>
</comment>
<evidence type="ECO:0000313" key="12">
    <source>
        <dbReference type="Proteomes" id="UP000077266"/>
    </source>
</evidence>
<evidence type="ECO:0000256" key="9">
    <source>
        <dbReference type="RuleBase" id="RU362118"/>
    </source>
</evidence>
<dbReference type="SUPFAM" id="SSF53383">
    <property type="entry name" value="PLP-dependent transferases"/>
    <property type="match status" value="1"/>
</dbReference>
<evidence type="ECO:0000256" key="2">
    <source>
        <dbReference type="ARBA" id="ARBA00022679"/>
    </source>
</evidence>
<protein>
    <recommendedName>
        <fullName evidence="7">cystathionine gamma-synthase</fullName>
        <ecNumber evidence="7">2.5.1.48</ecNumber>
    </recommendedName>
    <alternativeName>
        <fullName evidence="8">O-succinylhomoserine (thiol)-lyase</fullName>
    </alternativeName>
</protein>
<sequence>MSLGDPIPAYLPHAISVSLPTWRDNIDYEEGAKRVVDVMQSGYPRFFIALNIQKLASIIAKRFAKPGELCMLFPSAKVAEACRAFMLSQGVQTPIRVLQYAISKPADASAAPIVLHVVVYAEAASSQAKAFWQHTGLGISSRTAEACLARLSDDGAPSPTGTRTRTARYSVKKSAASPPSAKRETEVESGLHTTLIEERYGRNLPASAADNAKRVLRRRIAGVLVQDRSSIDDPDVVALLSDASSQIAPSVRVAGVTEDDVFLLPTGMSAIWTAHQLALATRPSAKSICFGFPYTDTLKILQKWGPGCEFFGHGLDSDLDALETLLAAERTRNPSTPPALALFTEFPSNPLLRSSNLRRLRELADKYDFLIVIDETIGNFANVEVLPYADVVVSSLTKIFSGAVNVMGGSLVLNPRGRHYAALQAHMRETFEDVYWPEDAIYLESNSRNFVRRAHTINQNTEAVCEFLRAHPAVVKDVFYPKYETREHYDACRLREPLVPEWPTGFGGLFSVTFHTLAASRAFFDALPCAKGPSLGTNFTLACPYTILAHYHELQWAAKYGVEEGLVRVSIGLEPVKELLESARVALKAAESAMNAAT</sequence>
<comment type="catalytic activity">
    <reaction evidence="4">
        <text>O-succinyl-L-homoserine + L-cysteine = L,L-cystathionine + succinate + H(+)</text>
        <dbReference type="Rhea" id="RHEA:20397"/>
        <dbReference type="ChEBI" id="CHEBI:15378"/>
        <dbReference type="ChEBI" id="CHEBI:30031"/>
        <dbReference type="ChEBI" id="CHEBI:35235"/>
        <dbReference type="ChEBI" id="CHEBI:57661"/>
        <dbReference type="ChEBI" id="CHEBI:58161"/>
        <dbReference type="EC" id="2.5.1.48"/>
    </reaction>
</comment>
<dbReference type="InterPro" id="IPR051750">
    <property type="entry name" value="Trans-sulfuration_enzymes"/>
</dbReference>
<evidence type="ECO:0000256" key="5">
    <source>
        <dbReference type="ARBA" id="ARBA00058439"/>
    </source>
</evidence>
<evidence type="ECO:0000313" key="11">
    <source>
        <dbReference type="EMBL" id="KZV92644.1"/>
    </source>
</evidence>
<keyword evidence="3 9" id="KW-0663">Pyridoxal phosphate</keyword>
<dbReference type="InterPro" id="IPR000277">
    <property type="entry name" value="Cys/Met-Metab_PyrdxlP-dep_enz"/>
</dbReference>
<proteinExistence type="inferred from homology"/>
<dbReference type="FunFam" id="3.40.640.10:FF:000094">
    <property type="entry name" value="Probable cystathionine gamma-synthase"/>
    <property type="match status" value="1"/>
</dbReference>
<dbReference type="Gene3D" id="3.40.640.10">
    <property type="entry name" value="Type I PLP-dependent aspartate aminotransferase-like (Major domain)"/>
    <property type="match status" value="1"/>
</dbReference>
<dbReference type="InterPro" id="IPR015424">
    <property type="entry name" value="PyrdxlP-dep_Trfase"/>
</dbReference>
<name>A0A165HYM7_EXIGL</name>
<dbReference type="STRING" id="1314781.A0A165HYM7"/>
<keyword evidence="12" id="KW-1185">Reference proteome</keyword>
<dbReference type="FunFam" id="3.90.1150.10:FF:000063">
    <property type="entry name" value="Probable cystathionine gamma-synthase"/>
    <property type="match status" value="1"/>
</dbReference>
<dbReference type="PANTHER" id="PTHR42699:SF1">
    <property type="entry name" value="CYSTATHIONINE GAMMA-SYNTHASE-RELATED"/>
    <property type="match status" value="1"/>
</dbReference>
<evidence type="ECO:0000256" key="3">
    <source>
        <dbReference type="ARBA" id="ARBA00022898"/>
    </source>
</evidence>
<dbReference type="EMBL" id="KV426004">
    <property type="protein sequence ID" value="KZV92644.1"/>
    <property type="molecule type" value="Genomic_DNA"/>
</dbReference>
<gene>
    <name evidence="11" type="ORF">EXIGLDRAFT_718103</name>
</gene>
<keyword evidence="2 11" id="KW-0808">Transferase</keyword>
<evidence type="ECO:0000256" key="1">
    <source>
        <dbReference type="ARBA" id="ARBA00001933"/>
    </source>
</evidence>
<comment type="function">
    <text evidence="5">Catalyzes the formation of L-cystathionine from O-succinyl-L-homoserine (OSHS) and L-cysteine, via a gamma-replacement reaction. In the absence of thiol, catalyzes gamma-elimination to form 2-oxobutanoate, succinate and ammonia.</text>
</comment>
<dbReference type="FunCoup" id="A0A165HYM7">
    <property type="interactions" value="132"/>
</dbReference>
<evidence type="ECO:0000256" key="4">
    <source>
        <dbReference type="ARBA" id="ARBA00051441"/>
    </source>
</evidence>